<evidence type="ECO:0000259" key="5">
    <source>
        <dbReference type="SMART" id="SM00387"/>
    </source>
</evidence>
<evidence type="ECO:0000256" key="3">
    <source>
        <dbReference type="ARBA" id="ARBA00023012"/>
    </source>
</evidence>
<reference evidence="6 7" key="1">
    <citation type="submission" date="2024-04" db="EMBL/GenBank/DDBJ databases">
        <title>Luteolibacter sp. isolated from soil.</title>
        <authorList>
            <person name="An J."/>
        </authorList>
    </citation>
    <scope>NUCLEOTIDE SEQUENCE [LARGE SCALE GENOMIC DNA]</scope>
    <source>
        <strain evidence="6 7">Y139</strain>
    </source>
</reference>
<protein>
    <submittedName>
        <fullName evidence="6">PA14 domain-containing protein</fullName>
    </submittedName>
</protein>
<name>A0ABU9B1D6_9BACT</name>
<dbReference type="Gene3D" id="1.20.5.1930">
    <property type="match status" value="1"/>
</dbReference>
<dbReference type="SMART" id="SM00387">
    <property type="entry name" value="HATPase_c"/>
    <property type="match status" value="1"/>
</dbReference>
<proteinExistence type="predicted"/>
<dbReference type="SUPFAM" id="SSF55874">
    <property type="entry name" value="ATPase domain of HSP90 chaperone/DNA topoisomerase II/histidine kinase"/>
    <property type="match status" value="1"/>
</dbReference>
<keyword evidence="7" id="KW-1185">Reference proteome</keyword>
<evidence type="ECO:0000313" key="6">
    <source>
        <dbReference type="EMBL" id="MEK7953176.1"/>
    </source>
</evidence>
<evidence type="ECO:0000256" key="1">
    <source>
        <dbReference type="ARBA" id="ARBA00022679"/>
    </source>
</evidence>
<gene>
    <name evidence="6" type="ORF">WKV53_21860</name>
</gene>
<keyword evidence="1" id="KW-0808">Transferase</keyword>
<dbReference type="Pfam" id="PF02518">
    <property type="entry name" value="HATPase_c"/>
    <property type="match status" value="1"/>
</dbReference>
<dbReference type="CDD" id="cd16917">
    <property type="entry name" value="HATPase_UhpB-NarQ-NarX-like"/>
    <property type="match status" value="1"/>
</dbReference>
<feature type="transmembrane region" description="Helical" evidence="4">
    <location>
        <begin position="747"/>
        <end position="768"/>
    </location>
</feature>
<keyword evidence="4" id="KW-1133">Transmembrane helix</keyword>
<dbReference type="Gene3D" id="3.30.565.10">
    <property type="entry name" value="Histidine kinase-like ATPase, C-terminal domain"/>
    <property type="match status" value="1"/>
</dbReference>
<feature type="domain" description="Histidine kinase/HSP90-like ATPase" evidence="5">
    <location>
        <begin position="904"/>
        <end position="998"/>
    </location>
</feature>
<accession>A0ABU9B1D6</accession>
<dbReference type="PANTHER" id="PTHR24421">
    <property type="entry name" value="NITRATE/NITRITE SENSOR PROTEIN NARX-RELATED"/>
    <property type="match status" value="1"/>
</dbReference>
<dbReference type="Pfam" id="PF07691">
    <property type="entry name" value="PA14"/>
    <property type="match status" value="1"/>
</dbReference>
<dbReference type="InterPro" id="IPR036890">
    <property type="entry name" value="HATPase_C_sf"/>
</dbReference>
<dbReference type="PANTHER" id="PTHR24421:SF63">
    <property type="entry name" value="SENSOR HISTIDINE KINASE DESK"/>
    <property type="match status" value="1"/>
</dbReference>
<dbReference type="InterPro" id="IPR003594">
    <property type="entry name" value="HATPase_dom"/>
</dbReference>
<keyword evidence="4" id="KW-0472">Membrane</keyword>
<organism evidence="6 7">
    <name type="scientific">Luteolibacter soli</name>
    <dbReference type="NCBI Taxonomy" id="3135280"/>
    <lineage>
        <taxon>Bacteria</taxon>
        <taxon>Pseudomonadati</taxon>
        <taxon>Verrucomicrobiota</taxon>
        <taxon>Verrucomicrobiia</taxon>
        <taxon>Verrucomicrobiales</taxon>
        <taxon>Verrucomicrobiaceae</taxon>
        <taxon>Luteolibacter</taxon>
    </lineage>
</organism>
<dbReference type="InterPro" id="IPR011658">
    <property type="entry name" value="PA14_dom"/>
</dbReference>
<keyword evidence="4" id="KW-0812">Transmembrane</keyword>
<sequence length="999" mass="107537">MWVLLGFLSVVFCRAEVLPLRDLGQHPAGDEASREAMTISGNVLVADPVSNRLAIEDESGAAILAVKLPPDAWEQIAPGRTIALDFLPNSFVRRGFETDCGSGHLIEVDGRHPPVERRGSLFLSKGKHPFQLEWFNGLATSALQLGVDGPEGSHDVIPEAWLSHGDAAGVGYERFRVKAIGSLEEIPASGAGDKRGVVAQMDVTPAEGMGEVALRFSGQIEVPAEGIYTFRLTSDDGARLAIDGAPPAWKMLPGKLPISNSSWREIEGAITYAAMDGSHLRLEVSADQKRSEVTVLNPAGLDAWKLIGRRIKAEGVAYEGGICVLATAQIHFESSDAAPARQLTLAAQVRELRQEDAARLQPVILHGVVTMANYRSMVLQDESGGIFVLAETPALDPLPEPGERWIVEGHTAPGDFSPIVIAQRCRFQEAGALPLPRRPNWEEILNGSLDAELVEIEGVVTSLWPDRVELLTRDGTTVLHSNDYYPLPAELLRETAKDLLGARLKLRGVFATSWNRQMGRLLPGVFLLGNASLSVVDLAPGDPDEVPLMTVPDLWKFASQSTALNRVRLRGRMMARNADTLLISEGDHTLRLASSSAQGAEPGDEVEVIGFARTGTISPMIVHPELRVLDHRSLPEPVVADPSKLPDMSFDGDLIRMEGRVISDTIQGGERRLELEAGALRFLAAGPAGAAGEVSFARDSRVKVDGVYFAATSDPLTMGPGSFELRMTGGQSLQLVSSPPWWTPRKLLLLVAVLLGGLALVLGWVTGLQRVVKRRTSQLAEEIAKKEHAESERALEQERARVARDLHDELGAGLTEIGLLGSLMANPAVEASAKSGYLGTLGDVSRSLVSALDEIVWAINPDYDTVDDLAGYLWLQAQRLLKPAGIECSPVTPVSIPSGRLGSRSRQSLLLAFKEALNNVIKHSGASRVDLVIRVEQDKVIVSISDDGSGISGDGKPLPGHQGIAGMRERMRDLGGDCEVVARSEGGTMVNLMLPLRPL</sequence>
<dbReference type="Proteomes" id="UP001371305">
    <property type="component" value="Unassembled WGS sequence"/>
</dbReference>
<comment type="caution">
    <text evidence="6">The sequence shown here is derived from an EMBL/GenBank/DDBJ whole genome shotgun (WGS) entry which is preliminary data.</text>
</comment>
<keyword evidence="2" id="KW-0418">Kinase</keyword>
<evidence type="ECO:0000256" key="2">
    <source>
        <dbReference type="ARBA" id="ARBA00022777"/>
    </source>
</evidence>
<keyword evidence="3" id="KW-0902">Two-component regulatory system</keyword>
<dbReference type="EMBL" id="JBBUKT010000010">
    <property type="protein sequence ID" value="MEK7953176.1"/>
    <property type="molecule type" value="Genomic_DNA"/>
</dbReference>
<evidence type="ECO:0000256" key="4">
    <source>
        <dbReference type="SAM" id="Phobius"/>
    </source>
</evidence>
<dbReference type="SUPFAM" id="SSF56988">
    <property type="entry name" value="Anthrax protective antigen"/>
    <property type="match status" value="1"/>
</dbReference>
<evidence type="ECO:0000313" key="7">
    <source>
        <dbReference type="Proteomes" id="UP001371305"/>
    </source>
</evidence>
<dbReference type="InterPro" id="IPR050482">
    <property type="entry name" value="Sensor_HK_TwoCompSys"/>
</dbReference>